<proteinExistence type="predicted"/>
<name>A0AAW0QHD4_9PEZI</name>
<keyword evidence="3" id="KW-1185">Reference proteome</keyword>
<protein>
    <submittedName>
        <fullName evidence="2">Uncharacterized protein</fullName>
    </submittedName>
</protein>
<evidence type="ECO:0000256" key="1">
    <source>
        <dbReference type="SAM" id="MobiDB-lite"/>
    </source>
</evidence>
<sequence>MSNSQGGQPGGGGTNLGSVQGDQSSNLPAMSSGNPAGTGLNPGAGGAPATLQPSAQVSGPSGSSPSQWVPR</sequence>
<dbReference type="Proteomes" id="UP001392437">
    <property type="component" value="Unassembled WGS sequence"/>
</dbReference>
<dbReference type="EMBL" id="JAQQWP010000009">
    <property type="protein sequence ID" value="KAK8099897.1"/>
    <property type="molecule type" value="Genomic_DNA"/>
</dbReference>
<accession>A0AAW0QHD4</accession>
<gene>
    <name evidence="2" type="ORF">PG999_010271</name>
</gene>
<evidence type="ECO:0000313" key="3">
    <source>
        <dbReference type="Proteomes" id="UP001392437"/>
    </source>
</evidence>
<evidence type="ECO:0000313" key="2">
    <source>
        <dbReference type="EMBL" id="KAK8099897.1"/>
    </source>
</evidence>
<comment type="caution">
    <text evidence="2">The sequence shown here is derived from an EMBL/GenBank/DDBJ whole genome shotgun (WGS) entry which is preliminary data.</text>
</comment>
<reference evidence="2 3" key="1">
    <citation type="submission" date="2023-01" db="EMBL/GenBank/DDBJ databases">
        <title>Analysis of 21 Apiospora genomes using comparative genomics revels a genus with tremendous synthesis potential of carbohydrate active enzymes and secondary metabolites.</title>
        <authorList>
            <person name="Sorensen T."/>
        </authorList>
    </citation>
    <scope>NUCLEOTIDE SEQUENCE [LARGE SCALE GENOMIC DNA]</scope>
    <source>
        <strain evidence="2 3">CBS 117206</strain>
    </source>
</reference>
<dbReference type="AlphaFoldDB" id="A0AAW0QHD4"/>
<feature type="compositionally biased region" description="Low complexity" evidence="1">
    <location>
        <begin position="52"/>
        <end position="71"/>
    </location>
</feature>
<feature type="compositionally biased region" description="Polar residues" evidence="1">
    <location>
        <begin position="16"/>
        <end position="35"/>
    </location>
</feature>
<organism evidence="2 3">
    <name type="scientific">Apiospora kogelbergensis</name>
    <dbReference type="NCBI Taxonomy" id="1337665"/>
    <lineage>
        <taxon>Eukaryota</taxon>
        <taxon>Fungi</taxon>
        <taxon>Dikarya</taxon>
        <taxon>Ascomycota</taxon>
        <taxon>Pezizomycotina</taxon>
        <taxon>Sordariomycetes</taxon>
        <taxon>Xylariomycetidae</taxon>
        <taxon>Amphisphaeriales</taxon>
        <taxon>Apiosporaceae</taxon>
        <taxon>Apiospora</taxon>
    </lineage>
</organism>
<feature type="region of interest" description="Disordered" evidence="1">
    <location>
        <begin position="1"/>
        <end position="71"/>
    </location>
</feature>